<dbReference type="AlphaFoldDB" id="X0VSC8"/>
<dbReference type="EMBL" id="BARS01037001">
    <property type="protein sequence ID" value="GAG21339.1"/>
    <property type="molecule type" value="Genomic_DNA"/>
</dbReference>
<proteinExistence type="predicted"/>
<protein>
    <submittedName>
        <fullName evidence="1">Uncharacterized protein</fullName>
    </submittedName>
</protein>
<accession>X0VSC8</accession>
<evidence type="ECO:0000313" key="1">
    <source>
        <dbReference type="EMBL" id="GAG21339.1"/>
    </source>
</evidence>
<feature type="non-terminal residue" evidence="1">
    <location>
        <position position="1"/>
    </location>
</feature>
<sequence>ITTSNRPLYYAGLEARNQIIIHDSRRLSYAEIRRVAALTDGRARFVLIPYRDGFREFIDGGEYARLELLYRYGQEQQEAQYGITRKLAKKRWIFLYEVPQEGNHPGGAPLAGEEDRS</sequence>
<name>X0VSC8_9ZZZZ</name>
<gene>
    <name evidence="1" type="ORF">S01H1_56789</name>
</gene>
<comment type="caution">
    <text evidence="1">The sequence shown here is derived from an EMBL/GenBank/DDBJ whole genome shotgun (WGS) entry which is preliminary data.</text>
</comment>
<reference evidence="1" key="1">
    <citation type="journal article" date="2014" name="Front. Microbiol.">
        <title>High frequency of phylogenetically diverse reductive dehalogenase-homologous genes in deep subseafloor sedimentary metagenomes.</title>
        <authorList>
            <person name="Kawai M."/>
            <person name="Futagami T."/>
            <person name="Toyoda A."/>
            <person name="Takaki Y."/>
            <person name="Nishi S."/>
            <person name="Hori S."/>
            <person name="Arai W."/>
            <person name="Tsubouchi T."/>
            <person name="Morono Y."/>
            <person name="Uchiyama I."/>
            <person name="Ito T."/>
            <person name="Fujiyama A."/>
            <person name="Inagaki F."/>
            <person name="Takami H."/>
        </authorList>
    </citation>
    <scope>NUCLEOTIDE SEQUENCE</scope>
    <source>
        <strain evidence="1">Expedition CK06-06</strain>
    </source>
</reference>
<organism evidence="1">
    <name type="scientific">marine sediment metagenome</name>
    <dbReference type="NCBI Taxonomy" id="412755"/>
    <lineage>
        <taxon>unclassified sequences</taxon>
        <taxon>metagenomes</taxon>
        <taxon>ecological metagenomes</taxon>
    </lineage>
</organism>